<reference evidence="1 2" key="1">
    <citation type="journal article" date="2011" name="J. Bacteriol.">
        <title>Genome sequence of 'Pedosphaera parvula' Ellin514, an aerobic Verrucomicrobial isolate from pasture soil.</title>
        <authorList>
            <person name="Kant R."/>
            <person name="van Passel M.W."/>
            <person name="Sangwan P."/>
            <person name="Palva A."/>
            <person name="Lucas S."/>
            <person name="Copeland A."/>
            <person name="Lapidus A."/>
            <person name="Glavina Del Rio T."/>
            <person name="Dalin E."/>
            <person name="Tice H."/>
            <person name="Bruce D."/>
            <person name="Goodwin L."/>
            <person name="Pitluck S."/>
            <person name="Chertkov O."/>
            <person name="Larimer F.W."/>
            <person name="Land M.L."/>
            <person name="Hauser L."/>
            <person name="Brettin T.S."/>
            <person name="Detter J.C."/>
            <person name="Han S."/>
            <person name="de Vos W.M."/>
            <person name="Janssen P.H."/>
            <person name="Smidt H."/>
        </authorList>
    </citation>
    <scope>NUCLEOTIDE SEQUENCE [LARGE SCALE GENOMIC DNA]</scope>
    <source>
        <strain evidence="1 2">Ellin514</strain>
    </source>
</reference>
<organism evidence="1 2">
    <name type="scientific">Pedosphaera parvula (strain Ellin514)</name>
    <dbReference type="NCBI Taxonomy" id="320771"/>
    <lineage>
        <taxon>Bacteria</taxon>
        <taxon>Pseudomonadati</taxon>
        <taxon>Verrucomicrobiota</taxon>
        <taxon>Pedosphaerae</taxon>
        <taxon>Pedosphaerales</taxon>
        <taxon>Pedosphaeraceae</taxon>
        <taxon>Pedosphaera</taxon>
    </lineage>
</organism>
<comment type="caution">
    <text evidence="1">The sequence shown here is derived from an EMBL/GenBank/DDBJ whole genome shotgun (WGS) entry which is preliminary data.</text>
</comment>
<evidence type="ECO:0000313" key="1">
    <source>
        <dbReference type="EMBL" id="EEF58900.1"/>
    </source>
</evidence>
<dbReference type="STRING" id="320771.Cflav_PD2902"/>
<dbReference type="AlphaFoldDB" id="B9XMK1"/>
<sequence length="51" mass="5649">MALLLTIFAEDEKGHESEALKDLKALAQNTKVSPDIRQSAQVILQGRQSKQ</sequence>
<keyword evidence="2" id="KW-1185">Reference proteome</keyword>
<protein>
    <submittedName>
        <fullName evidence="1">Uncharacterized protein</fullName>
    </submittedName>
</protein>
<proteinExistence type="predicted"/>
<name>B9XMK1_PEDPL</name>
<dbReference type="EMBL" id="ABOX02000035">
    <property type="protein sequence ID" value="EEF58900.1"/>
    <property type="molecule type" value="Genomic_DNA"/>
</dbReference>
<gene>
    <name evidence="1" type="ORF">Cflav_PD2902</name>
</gene>
<accession>B9XMK1</accession>
<evidence type="ECO:0000313" key="2">
    <source>
        <dbReference type="Proteomes" id="UP000003688"/>
    </source>
</evidence>
<dbReference type="Proteomes" id="UP000003688">
    <property type="component" value="Unassembled WGS sequence"/>
</dbReference>